<evidence type="ECO:0000313" key="2">
    <source>
        <dbReference type="Proteomes" id="UP000737018"/>
    </source>
</evidence>
<reference evidence="1" key="1">
    <citation type="submission" date="2020-03" db="EMBL/GenBank/DDBJ databases">
        <title>Castanea mollissima Vanexum genome sequencing.</title>
        <authorList>
            <person name="Staton M."/>
        </authorList>
    </citation>
    <scope>NUCLEOTIDE SEQUENCE</scope>
    <source>
        <tissue evidence="1">Leaf</tissue>
    </source>
</reference>
<evidence type="ECO:0000313" key="1">
    <source>
        <dbReference type="EMBL" id="KAF3951917.1"/>
    </source>
</evidence>
<gene>
    <name evidence="1" type="ORF">CMV_022482</name>
</gene>
<protein>
    <submittedName>
        <fullName evidence="1">Uncharacterized protein</fullName>
    </submittedName>
</protein>
<name>A0A8J4QSH3_9ROSI</name>
<accession>A0A8J4QSH3</accession>
<dbReference type="Proteomes" id="UP000737018">
    <property type="component" value="Unassembled WGS sequence"/>
</dbReference>
<dbReference type="AlphaFoldDB" id="A0A8J4QSH3"/>
<proteinExistence type="predicted"/>
<dbReference type="EMBL" id="JRKL02004720">
    <property type="protein sequence ID" value="KAF3951917.1"/>
    <property type="molecule type" value="Genomic_DNA"/>
</dbReference>
<comment type="caution">
    <text evidence="1">The sequence shown here is derived from an EMBL/GenBank/DDBJ whole genome shotgun (WGS) entry which is preliminary data.</text>
</comment>
<organism evidence="1 2">
    <name type="scientific">Castanea mollissima</name>
    <name type="common">Chinese chestnut</name>
    <dbReference type="NCBI Taxonomy" id="60419"/>
    <lineage>
        <taxon>Eukaryota</taxon>
        <taxon>Viridiplantae</taxon>
        <taxon>Streptophyta</taxon>
        <taxon>Embryophyta</taxon>
        <taxon>Tracheophyta</taxon>
        <taxon>Spermatophyta</taxon>
        <taxon>Magnoliopsida</taxon>
        <taxon>eudicotyledons</taxon>
        <taxon>Gunneridae</taxon>
        <taxon>Pentapetalae</taxon>
        <taxon>rosids</taxon>
        <taxon>fabids</taxon>
        <taxon>Fagales</taxon>
        <taxon>Fagaceae</taxon>
        <taxon>Castanea</taxon>
    </lineage>
</organism>
<keyword evidence="2" id="KW-1185">Reference proteome</keyword>
<sequence>MDGSTELESQTISNSEVDHERFSIFAVVLLAIRLRISIWATLERILESGLILSTTYKGHVGLSVAVADND</sequence>